<reference evidence="2 3" key="1">
    <citation type="submission" date="2020-08" db="EMBL/GenBank/DDBJ databases">
        <title>Sequencing the genomes of 1000 actinobacteria strains.</title>
        <authorList>
            <person name="Klenk H.-P."/>
        </authorList>
    </citation>
    <scope>NUCLEOTIDE SEQUENCE [LARGE SCALE GENOMIC DNA]</scope>
    <source>
        <strain evidence="2 3">DSM 43149</strain>
    </source>
</reference>
<dbReference type="EMBL" id="JACHNH010000001">
    <property type="protein sequence ID" value="MBB4763044.1"/>
    <property type="molecule type" value="Genomic_DNA"/>
</dbReference>
<feature type="compositionally biased region" description="Basic and acidic residues" evidence="1">
    <location>
        <begin position="43"/>
        <end position="59"/>
    </location>
</feature>
<evidence type="ECO:0000256" key="1">
    <source>
        <dbReference type="SAM" id="MobiDB-lite"/>
    </source>
</evidence>
<evidence type="ECO:0000313" key="2">
    <source>
        <dbReference type="EMBL" id="MBB4763044.1"/>
    </source>
</evidence>
<keyword evidence="3" id="KW-1185">Reference proteome</keyword>
<accession>A0A7W7HYB8</accession>
<dbReference type="Proteomes" id="UP000578112">
    <property type="component" value="Unassembled WGS sequence"/>
</dbReference>
<proteinExistence type="predicted"/>
<evidence type="ECO:0000313" key="3">
    <source>
        <dbReference type="Proteomes" id="UP000578112"/>
    </source>
</evidence>
<comment type="caution">
    <text evidence="2">The sequence shown here is derived from an EMBL/GenBank/DDBJ whole genome shotgun (WGS) entry which is preliminary data.</text>
</comment>
<gene>
    <name evidence="2" type="ORF">BJ971_003600</name>
</gene>
<dbReference type="RefSeq" id="WP_184994407.1">
    <property type="nucleotide sequence ID" value="NZ_BOMK01000042.1"/>
</dbReference>
<sequence length="59" mass="6771">MSEHREPAEPGTDEELASLRHKRFGQLPARVRPEDLVEAEEAEPAHEEPGQPMVRREWG</sequence>
<name>A0A7W7HYB8_9ACTN</name>
<organism evidence="2 3">
    <name type="scientific">Actinoplanes digitatis</name>
    <dbReference type="NCBI Taxonomy" id="1868"/>
    <lineage>
        <taxon>Bacteria</taxon>
        <taxon>Bacillati</taxon>
        <taxon>Actinomycetota</taxon>
        <taxon>Actinomycetes</taxon>
        <taxon>Micromonosporales</taxon>
        <taxon>Micromonosporaceae</taxon>
        <taxon>Actinoplanes</taxon>
    </lineage>
</organism>
<protein>
    <submittedName>
        <fullName evidence="2">Uncharacterized protein</fullName>
    </submittedName>
</protein>
<dbReference type="AlphaFoldDB" id="A0A7W7HYB8"/>
<feature type="region of interest" description="Disordered" evidence="1">
    <location>
        <begin position="1"/>
        <end position="59"/>
    </location>
</feature>